<gene>
    <name evidence="3" type="ORF">G3R41_04565</name>
    <name evidence="2" type="ORF">GCU67_04565</name>
</gene>
<feature type="transmembrane region" description="Helical" evidence="1">
    <location>
        <begin position="12"/>
        <end position="39"/>
    </location>
</feature>
<proteinExistence type="predicted"/>
<evidence type="ECO:0000256" key="1">
    <source>
        <dbReference type="SAM" id="Phobius"/>
    </source>
</evidence>
<comment type="caution">
    <text evidence="2">The sequence shown here is derived from an EMBL/GenBank/DDBJ whole genome shotgun (WGS) entry which is preliminary data.</text>
</comment>
<protein>
    <submittedName>
        <fullName evidence="2">Uncharacterized protein</fullName>
    </submittedName>
</protein>
<dbReference type="Proteomes" id="UP000468828">
    <property type="component" value="Unassembled WGS sequence"/>
</dbReference>
<evidence type="ECO:0000313" key="4">
    <source>
        <dbReference type="Proteomes" id="UP000468828"/>
    </source>
</evidence>
<name>A0A6P0ERI5_9ACTN</name>
<dbReference type="EMBL" id="JAAGWH010000013">
    <property type="protein sequence ID" value="NEK93450.1"/>
    <property type="molecule type" value="Genomic_DNA"/>
</dbReference>
<keyword evidence="1" id="KW-0472">Membrane</keyword>
<dbReference type="RefSeq" id="WP_163609896.1">
    <property type="nucleotide sequence ID" value="NZ_JAAGWB010000013.1"/>
</dbReference>
<keyword evidence="1" id="KW-1133">Transmembrane helix</keyword>
<feature type="transmembrane region" description="Helical" evidence="1">
    <location>
        <begin position="72"/>
        <end position="93"/>
    </location>
</feature>
<feature type="transmembrane region" description="Helical" evidence="1">
    <location>
        <begin position="99"/>
        <end position="116"/>
    </location>
</feature>
<dbReference type="AlphaFoldDB" id="A0A6P0ERI5"/>
<evidence type="ECO:0000313" key="5">
    <source>
        <dbReference type="Proteomes" id="UP000471152"/>
    </source>
</evidence>
<evidence type="ECO:0000313" key="2">
    <source>
        <dbReference type="EMBL" id="NEK93450.1"/>
    </source>
</evidence>
<accession>A0A6P0ERI5</accession>
<organism evidence="2 4">
    <name type="scientific">Modestobacter muralis</name>
    <dbReference type="NCBI Taxonomy" id="1608614"/>
    <lineage>
        <taxon>Bacteria</taxon>
        <taxon>Bacillati</taxon>
        <taxon>Actinomycetota</taxon>
        <taxon>Actinomycetes</taxon>
        <taxon>Geodermatophilales</taxon>
        <taxon>Geodermatophilaceae</taxon>
        <taxon>Modestobacter</taxon>
    </lineage>
</organism>
<keyword evidence="4" id="KW-1185">Reference proteome</keyword>
<sequence length="141" mass="14913">MVEGRVHVQAARWVVVIGRVTTALFLWGAIGAVLVAWASWSPGPLLLTLLYAGLATGWHALLTAFDRHGRGAWAVLVLWSATGSVVRLGGWLLGADVGVLGVAGGLLNVVLLGSLLHRDSREWVARPVARRAAEPVAGARR</sequence>
<reference evidence="3 5" key="2">
    <citation type="submission" date="2020-02" db="EMBL/GenBank/DDBJ databases">
        <title>The WGS of Modestobacter muralis DSM 100205.</title>
        <authorList>
            <person name="Jiang Z."/>
        </authorList>
    </citation>
    <scope>NUCLEOTIDE SEQUENCE [LARGE SCALE GENOMIC DNA]</scope>
    <source>
        <strain evidence="3 5">DSM 100205</strain>
    </source>
</reference>
<feature type="transmembrane region" description="Helical" evidence="1">
    <location>
        <begin position="45"/>
        <end position="65"/>
    </location>
</feature>
<dbReference type="EMBL" id="JAAGWB010000013">
    <property type="protein sequence ID" value="NEN50217.1"/>
    <property type="molecule type" value="Genomic_DNA"/>
</dbReference>
<keyword evidence="1" id="KW-0812">Transmembrane</keyword>
<reference evidence="2 4" key="1">
    <citation type="submission" date="2020-01" db="EMBL/GenBank/DDBJ databases">
        <title>the WGS Modestobacter muralis CPCC 204518.</title>
        <authorList>
            <person name="Jiang Z."/>
        </authorList>
    </citation>
    <scope>NUCLEOTIDE SEQUENCE [LARGE SCALE GENOMIC DNA]</scope>
    <source>
        <strain evidence="2 4">DSM 100205</strain>
    </source>
</reference>
<evidence type="ECO:0000313" key="3">
    <source>
        <dbReference type="EMBL" id="NEN50217.1"/>
    </source>
</evidence>
<dbReference type="Proteomes" id="UP000471152">
    <property type="component" value="Unassembled WGS sequence"/>
</dbReference>